<evidence type="ECO:0000256" key="10">
    <source>
        <dbReference type="ARBA" id="ARBA00023242"/>
    </source>
</evidence>
<evidence type="ECO:0000313" key="13">
    <source>
        <dbReference type="Proteomes" id="UP000515145"/>
    </source>
</evidence>
<proteinExistence type="inferred from homology"/>
<keyword evidence="13" id="KW-1185">Reference proteome</keyword>
<dbReference type="OrthoDB" id="6077919at2759"/>
<reference evidence="14" key="1">
    <citation type="submission" date="2025-08" db="UniProtKB">
        <authorList>
            <consortium name="RefSeq"/>
        </authorList>
    </citation>
    <scope>IDENTIFICATION</scope>
</reference>
<keyword evidence="8" id="KW-0238">DNA-binding</keyword>
<evidence type="ECO:0000256" key="7">
    <source>
        <dbReference type="ARBA" id="ARBA00023015"/>
    </source>
</evidence>
<dbReference type="GO" id="GO:0005634">
    <property type="term" value="C:nucleus"/>
    <property type="evidence" value="ECO:0007669"/>
    <property type="project" value="UniProtKB-SubCell"/>
</dbReference>
<evidence type="ECO:0000256" key="5">
    <source>
        <dbReference type="ARBA" id="ARBA00022771"/>
    </source>
</evidence>
<evidence type="ECO:0000256" key="3">
    <source>
        <dbReference type="ARBA" id="ARBA00022723"/>
    </source>
</evidence>
<evidence type="ECO:0000256" key="6">
    <source>
        <dbReference type="ARBA" id="ARBA00022833"/>
    </source>
</evidence>
<feature type="domain" description="C2H2-type" evidence="12">
    <location>
        <begin position="307"/>
        <end position="334"/>
    </location>
</feature>
<keyword evidence="3" id="KW-0479">Metal-binding</keyword>
<dbReference type="GO" id="GO:0000978">
    <property type="term" value="F:RNA polymerase II cis-regulatory region sequence-specific DNA binding"/>
    <property type="evidence" value="ECO:0007669"/>
    <property type="project" value="TreeGrafter"/>
</dbReference>
<dbReference type="SUPFAM" id="SSF57667">
    <property type="entry name" value="beta-beta-alpha zinc fingers"/>
    <property type="match status" value="1"/>
</dbReference>
<dbReference type="InterPro" id="IPR050589">
    <property type="entry name" value="Ikaros_C2H2-ZF"/>
</dbReference>
<gene>
    <name evidence="14" type="primary">LOC114442780</name>
</gene>
<keyword evidence="4" id="KW-0677">Repeat</keyword>
<comment type="subcellular location">
    <subcellularLocation>
        <location evidence="1">Nucleus</location>
    </subcellularLocation>
</comment>
<keyword evidence="7" id="KW-0805">Transcription regulation</keyword>
<dbReference type="GO" id="GO:0003700">
    <property type="term" value="F:DNA-binding transcription factor activity"/>
    <property type="evidence" value="ECO:0007669"/>
    <property type="project" value="TreeGrafter"/>
</dbReference>
<evidence type="ECO:0000256" key="9">
    <source>
        <dbReference type="ARBA" id="ARBA00023163"/>
    </source>
</evidence>
<evidence type="ECO:0000256" key="4">
    <source>
        <dbReference type="ARBA" id="ARBA00022737"/>
    </source>
</evidence>
<dbReference type="InterPro" id="IPR036236">
    <property type="entry name" value="Znf_C2H2_sf"/>
</dbReference>
<dbReference type="FunFam" id="3.30.160.60:FF:000100">
    <property type="entry name" value="Zinc finger 45-like"/>
    <property type="match status" value="1"/>
</dbReference>
<keyword evidence="10" id="KW-0539">Nucleus</keyword>
<accession>A0A6P7J6X3</accession>
<dbReference type="SMART" id="SM00355">
    <property type="entry name" value="ZnF_C2H2"/>
    <property type="match status" value="2"/>
</dbReference>
<dbReference type="PROSITE" id="PS50157">
    <property type="entry name" value="ZINC_FINGER_C2H2_2"/>
    <property type="match status" value="2"/>
</dbReference>
<feature type="domain" description="C2H2-type" evidence="12">
    <location>
        <begin position="335"/>
        <end position="362"/>
    </location>
</feature>
<dbReference type="InterPro" id="IPR013087">
    <property type="entry name" value="Znf_C2H2_type"/>
</dbReference>
<keyword evidence="9" id="KW-0804">Transcription</keyword>
<name>A0A6P7J6X3_9TELE</name>
<evidence type="ECO:0000256" key="1">
    <source>
        <dbReference type="ARBA" id="ARBA00004123"/>
    </source>
</evidence>
<dbReference type="PANTHER" id="PTHR24404:SF114">
    <property type="entry name" value="KLUMPFUSS, ISOFORM B-RELATED"/>
    <property type="match status" value="1"/>
</dbReference>
<dbReference type="AlphaFoldDB" id="A0A6P7J6X3"/>
<dbReference type="GO" id="GO:0008270">
    <property type="term" value="F:zinc ion binding"/>
    <property type="evidence" value="ECO:0007669"/>
    <property type="project" value="UniProtKB-KW"/>
</dbReference>
<dbReference type="PROSITE" id="PS00028">
    <property type="entry name" value="ZINC_FINGER_C2H2_1"/>
    <property type="match status" value="2"/>
</dbReference>
<dbReference type="PANTHER" id="PTHR24404">
    <property type="entry name" value="ZINC FINGER PROTEIN"/>
    <property type="match status" value="1"/>
</dbReference>
<dbReference type="GO" id="GO:0006357">
    <property type="term" value="P:regulation of transcription by RNA polymerase II"/>
    <property type="evidence" value="ECO:0007669"/>
    <property type="project" value="TreeGrafter"/>
</dbReference>
<keyword evidence="6" id="KW-0862">Zinc</keyword>
<comment type="similarity">
    <text evidence="2">Belongs to the krueppel C2H2-type zinc-finger protein family.</text>
</comment>
<dbReference type="FunFam" id="3.30.160.60:FF:001506">
    <property type="entry name" value="Zinc finger protein"/>
    <property type="match status" value="1"/>
</dbReference>
<protein>
    <submittedName>
        <fullName evidence="14">Zinc finger protein 135-like</fullName>
    </submittedName>
</protein>
<sequence>MSANMPPSSQNLASQLLSIMDVLVKAAVAEISQLFSESSSALRLQLSQSLRENETLRVRMKVMRSELFSLRESRRNITKPRSISEDSFTSNTLHFLSEPPVAEVTANTVCFTDQAECAGVQSPDVIGIKVEDDTEGCLPVFGQDDFGNHHKHSAVFSGCVSAGSSCLTGDNGAEGLRIISVYGKREGPLEKDSNTLSSASDLQALNCLSGNKLTPDDLCANNKVPITVLQDNSGKPARNSQLERHNNNQLVATAMNSAVKPSLAADDALQSHTGQFSQQQDVFPHTVNKPLNCKLLVSDGPIIEPPLPCSVCGMLLASRKTLRIHMRLHTGDKPYTCEQCGKRFAHRRSLKIHLRNHSGEKPFTCSQCPASFSDSSNHLGKEGASSGKQMLDKLISHSWMAANTKTTLRQCCPSCICSVTEIIYY</sequence>
<dbReference type="RefSeq" id="XP_028272378.1">
    <property type="nucleotide sequence ID" value="XM_028416577.1"/>
</dbReference>
<evidence type="ECO:0000313" key="14">
    <source>
        <dbReference type="RefSeq" id="XP_028272378.1"/>
    </source>
</evidence>
<evidence type="ECO:0000259" key="12">
    <source>
        <dbReference type="PROSITE" id="PS50157"/>
    </source>
</evidence>
<evidence type="ECO:0000256" key="8">
    <source>
        <dbReference type="ARBA" id="ARBA00023125"/>
    </source>
</evidence>
<dbReference type="Pfam" id="PF00096">
    <property type="entry name" value="zf-C2H2"/>
    <property type="match status" value="1"/>
</dbReference>
<dbReference type="InParanoid" id="A0A6P7J6X3"/>
<evidence type="ECO:0000256" key="2">
    <source>
        <dbReference type="ARBA" id="ARBA00006991"/>
    </source>
</evidence>
<keyword evidence="5 11" id="KW-0863">Zinc-finger</keyword>
<dbReference type="GeneID" id="114442780"/>
<organism evidence="13 14">
    <name type="scientific">Parambassis ranga</name>
    <name type="common">Indian glassy fish</name>
    <dbReference type="NCBI Taxonomy" id="210632"/>
    <lineage>
        <taxon>Eukaryota</taxon>
        <taxon>Metazoa</taxon>
        <taxon>Chordata</taxon>
        <taxon>Craniata</taxon>
        <taxon>Vertebrata</taxon>
        <taxon>Euteleostomi</taxon>
        <taxon>Actinopterygii</taxon>
        <taxon>Neopterygii</taxon>
        <taxon>Teleostei</taxon>
        <taxon>Neoteleostei</taxon>
        <taxon>Acanthomorphata</taxon>
        <taxon>Ovalentaria</taxon>
        <taxon>Ambassidae</taxon>
        <taxon>Parambassis</taxon>
    </lineage>
</organism>
<evidence type="ECO:0000256" key="11">
    <source>
        <dbReference type="PROSITE-ProRule" id="PRU00042"/>
    </source>
</evidence>
<dbReference type="Proteomes" id="UP000515145">
    <property type="component" value="Chromosome 10"/>
</dbReference>
<dbReference type="Gene3D" id="3.30.160.60">
    <property type="entry name" value="Classic Zinc Finger"/>
    <property type="match status" value="3"/>
</dbReference>